<feature type="region of interest" description="Disordered" evidence="1">
    <location>
        <begin position="3430"/>
        <end position="3465"/>
    </location>
</feature>
<dbReference type="SMART" id="SM01216">
    <property type="entry name" value="Fmp27_WPPW"/>
    <property type="match status" value="1"/>
</dbReference>
<proteinExistence type="predicted"/>
<feature type="compositionally biased region" description="Low complexity" evidence="1">
    <location>
        <begin position="3300"/>
        <end position="3315"/>
    </location>
</feature>
<evidence type="ECO:0000256" key="1">
    <source>
        <dbReference type="SAM" id="MobiDB-lite"/>
    </source>
</evidence>
<comment type="caution">
    <text evidence="4">The sequence shown here is derived from an EMBL/GenBank/DDBJ whole genome shotgun (WGS) entry which is preliminary data.</text>
</comment>
<organism evidence="4 5">
    <name type="scientific">Cephalotrichum gorgonifer</name>
    <dbReference type="NCBI Taxonomy" id="2041049"/>
    <lineage>
        <taxon>Eukaryota</taxon>
        <taxon>Fungi</taxon>
        <taxon>Dikarya</taxon>
        <taxon>Ascomycota</taxon>
        <taxon>Pezizomycotina</taxon>
        <taxon>Sordariomycetes</taxon>
        <taxon>Hypocreomycetidae</taxon>
        <taxon>Microascales</taxon>
        <taxon>Microascaceae</taxon>
        <taxon>Cephalotrichum</taxon>
    </lineage>
</organism>
<keyword evidence="2" id="KW-0472">Membrane</keyword>
<feature type="region of interest" description="Disordered" evidence="1">
    <location>
        <begin position="2514"/>
        <end position="2543"/>
    </location>
</feature>
<feature type="region of interest" description="Disordered" evidence="1">
    <location>
        <begin position="1571"/>
        <end position="1639"/>
    </location>
</feature>
<reference evidence="4" key="1">
    <citation type="submission" date="2018-03" db="EMBL/GenBank/DDBJ databases">
        <authorList>
            <person name="Guldener U."/>
        </authorList>
    </citation>
    <scope>NUCLEOTIDE SEQUENCE</scope>
</reference>
<feature type="region of interest" description="Disordered" evidence="1">
    <location>
        <begin position="281"/>
        <end position="307"/>
    </location>
</feature>
<feature type="compositionally biased region" description="Polar residues" evidence="1">
    <location>
        <begin position="3043"/>
        <end position="3064"/>
    </location>
</feature>
<feature type="compositionally biased region" description="Acidic residues" evidence="1">
    <location>
        <begin position="595"/>
        <end position="607"/>
    </location>
</feature>
<feature type="compositionally biased region" description="Low complexity" evidence="1">
    <location>
        <begin position="3451"/>
        <end position="3465"/>
    </location>
</feature>
<keyword evidence="2" id="KW-0812">Transmembrane</keyword>
<feature type="compositionally biased region" description="Polar residues" evidence="1">
    <location>
        <begin position="2514"/>
        <end position="2542"/>
    </location>
</feature>
<protein>
    <submittedName>
        <fullName evidence="4">Related to FMP27 Found in Mitochondrial Proteome</fullName>
    </submittedName>
</protein>
<feature type="region of interest" description="Disordered" evidence="1">
    <location>
        <begin position="2409"/>
        <end position="2435"/>
    </location>
</feature>
<evidence type="ECO:0000256" key="2">
    <source>
        <dbReference type="SAM" id="Phobius"/>
    </source>
</evidence>
<dbReference type="Proteomes" id="UP001187682">
    <property type="component" value="Unassembled WGS sequence"/>
</dbReference>
<dbReference type="SMART" id="SM00317">
    <property type="entry name" value="SET"/>
    <property type="match status" value="1"/>
</dbReference>
<dbReference type="InterPro" id="IPR001214">
    <property type="entry name" value="SET_dom"/>
</dbReference>
<feature type="compositionally biased region" description="Polar residues" evidence="1">
    <location>
        <begin position="3398"/>
        <end position="3408"/>
    </location>
</feature>
<dbReference type="InterPro" id="IPR045167">
    <property type="entry name" value="Hobbit"/>
</dbReference>
<evidence type="ECO:0000259" key="3">
    <source>
        <dbReference type="PROSITE" id="PS50280"/>
    </source>
</evidence>
<dbReference type="Pfam" id="PF10344">
    <property type="entry name" value="Hobbit"/>
    <property type="match status" value="1"/>
</dbReference>
<dbReference type="InterPro" id="IPR046341">
    <property type="entry name" value="SET_dom_sf"/>
</dbReference>
<keyword evidence="5" id="KW-1185">Reference proteome</keyword>
<keyword evidence="2" id="KW-1133">Transmembrane helix</keyword>
<dbReference type="SUPFAM" id="SSF82199">
    <property type="entry name" value="SET domain"/>
    <property type="match status" value="1"/>
</dbReference>
<feature type="compositionally biased region" description="Basic and acidic residues" evidence="1">
    <location>
        <begin position="1571"/>
        <end position="1582"/>
    </location>
</feature>
<dbReference type="PANTHER" id="PTHR15678">
    <property type="entry name" value="ANTIGEN MLAA-22-RELATED"/>
    <property type="match status" value="1"/>
</dbReference>
<dbReference type="InterPro" id="IPR019415">
    <property type="entry name" value="FMP27_SW_RBG"/>
</dbReference>
<dbReference type="PROSITE" id="PS50280">
    <property type="entry name" value="SET"/>
    <property type="match status" value="1"/>
</dbReference>
<dbReference type="PANTHER" id="PTHR15678:SF6">
    <property type="entry name" value="BRIDGE-LIKE LIPID TRANSFER PROTEIN FAMILY MEMBER 2"/>
    <property type="match status" value="1"/>
</dbReference>
<dbReference type="EMBL" id="ONZQ02000007">
    <property type="protein sequence ID" value="SPO02967.1"/>
    <property type="molecule type" value="Genomic_DNA"/>
</dbReference>
<feature type="compositionally biased region" description="Basic and acidic residues" evidence="1">
    <location>
        <begin position="1606"/>
        <end position="1635"/>
    </location>
</feature>
<gene>
    <name evidence="4" type="ORF">DNG_05648</name>
</gene>
<sequence length="3465" mass="388595">MDSTKLYTLQETSGKGLGLVAAVKIPKGRRILSEAPLLLVPRSSHTNSKGKVGKLLSRKVATLGDEKRRVFFSLHNAFEDEATPELGIVRTNALPLGSDASQRGIFVEASRINHACVQNAQNTWNEDLGQITIHAIRDINEGEEITIMYLRYRLNRATRQRTLQQNFRFSCSCTLCSLPPSQRGHSDARLDEIQRLDEAIGNAMTMISRPLQALHDVHRLLQLCEEEGLVDGSIPRAYYDAFQIAIFNGDRARASVFAERATASREILEGDDSPTVRRHRALAKDPTGHRSYGSSRQWSTSTSETPSGLSMEAFDTWLWREQKIKETQVRRRYADLRDDSTFPSFHGLPDENELDLEFFESNDGFSYHPRKHWCFLAEIVEIEKFLRLRLVVEDKAGQKTIVAFYTGGRGIELDPSRVREGFTIAVLYPHQHRFLDTSVGIRHEDAPSLKIFPVALKDLLSLSDKLQKSRRLELRLGLGRCPASDMALLNPTFLLAVIVLFYISTFVLFAILRILTGISIQRIGYLSLRRLAYTPRDGLKLEIRGLGINLHRPTFAQPTWISIIISELVATVDAKELGSRSKVAVQDTEAAESPSENENENENDDEHDAPTDGSGPQSPLPTIRRTGTSKPTPPRTHAWRKLSDLKDKIKRLQRNVNWLRMFDIVATNSTINVVGVASVQVGSLALGVDTRRKMVDRARFFFAARAARKKQDQQAEWVVTLKSILFTAEGREPLEVLDNATLNVDAYLSENLTRLRDACVALKLGRVHVPCDDVALAMDLYRLRRKQQPPRKVEAESSMGSFMDSMFPDFDGVENPDNDLMQTIADSKEFVTSLVRGIKEVQFAVSFVGLSKKVHSAHAGNTPLQLTASMKEVGIDLHRLDPKSPVHQMYFPLQDVAHEALVAALSISIGLDDGQGKPERLLYIPMATTTVRTTLPSKTVKLTKDGGPEERNANILFANSVVTSPSIDLDPRHLPLLISLLRPKPRYRRPREPRSPKHHVISRLLPKATLKFSMHEPVIRIALPAIEKDAESDDFDLIISSISSVSLDMESFHSAMGEMHYSLTGTTRVQSHNLYYQTSSGRRFDLMQTDAFDLKVQVSAAPELCVVANGNLQSFAIKLVRPEITNGLHQIIKHLRLDEESNKLSERRRSAERNFLRSMPPWLLHIHLQIFDFSFEVAGADEHISDEHRGVSLQLSSLVVEYRAQRLEGLPRRRSRRRTSNRSLTPTPSIDFSNTPSSSPSRKTQQNHGDERRLSFNVKGLEAYIVEAADKMELEPFLRMPRFDLALSAHSDSQGPLFQLHANFRSILVQYSLYRHYAVGLATVVLRKAFTGSAQAASAPKKKAPSVQGLVEHLAPPGSPLNPARRGSSVPELFTVDIKVALIQVKGDMPNDPPLMLQVHGVDAGRHRWSPPFFASKLTRLYVGAPRMRGVWARVVSIKSWRVDYRRSRHKLASGTYVEEKMFDIVSEAARLAVPHETIVHHITDNIINVVKSVQQLHHRFRTGKNEYILDKGPEGPKNVPKVSLRTRNLLFELEDGAFEWKLGMIYRAGRIEQVQRLAREEAFRMKMKRIHEEESRRESSKLRSRSTYQTIKGTNQPASVSNRSRSADGRLNKRGRTDDRPDRRAPRYDPEGDIPHITSYTRLAEEEAREKLHIYNSQSWRKRITRAYATSSKGVRDMRSLFWGADHIPEDFADDENILEVPERPALLSALISDFQIVIDKPSFPLSELPDFLHSVGKGMPRDMQYGLLVPMHVQIDMNEARACLRDYPLPFIHVPALKSGQSSRLHSLSMKTDFVIAEEYRGADAARKIRVQIVPPGPGGPGSRNDLGFAIDVRRTIGPVKSYSNISVDINTALPTRITWGPSYQPAMQDMMMAIESFTKPQLDPSERVGFWDKLRLVFHSRINVAWKGDGDVHLALKGTRDPYLMTKNGAGFLMCWRNDVRLALNSEDDPKRLVLVDSGEYVLAVPDYSHEVREEAARGGDISLPANEEMKAGASFKKVVMKLSGDVQWMIGLMFEQPIDNGRRSFAFRPHYDIVLKSPLHAKSENNLPYDALRGFRSQHIHLSIGIRAPVTRDWTSSDPAPSKSYNTAHFSPRFFTHFFNWWGLFGSPLSLPIRQGRLFPGREVNSKKFGRHLATVKYNLLLAPLFLSHIYKHKNLEATSSENGVSATGIKVRFDSFMLDLHQRREEFSTRDSGRKAKSRTSGIKIHAAQLDLVSADVRAVSATMESMLDSIRTSGLSALALDQSDDTPDHSRFTIPDNDHSWIDMDDFVELDWASPSERNPDVMILPLAYAPRLTYFRQTDIGGIISGDPDRTSPFGGEPTHPCILSHDDDPKRVQAHLIKERLSQLEDQMEAHADSVGEAEFRVMQDGGGDAQLLQDFETLRHHTGVLCRKRMFLEHMLQQMTGDLPSSPSSPVSRSSSITSEIGNTHSDTSLELAGRSMSLPSGAEFDSDFTNRFVVHNMQLKWNNLLRNIVIRYFNQSSQRRGFVYYLSRPAIKFILDIVEEQAKTKSNSNGNGSTPRTTKTPASSESGSTSTNLRKDIEDRIRSILGDGKDFVDAEEKTSAAIGTALADLASGIAAEFTPQNNYHVRLIAPQIQLQSDKNKKHVVLITAKGMDLKVVEVMDKARISDSVSGLVQRRILLSMDSAQFFVTHQKWFQTQIVSMYAGSRYGAPLGSAWPPWVPVEVIFDFQADPFGFKRVVQETSATLRYDKYNNLRLKYHDEVNTDGPNADAAEATESRMDNLWVEFPQARALCNSSQYYAMYVIVLDLLMYSEPSEKTRSERLEKIMLASDFSDLSGAPERIQKLQERVRQLENIKSHLAIYGGASEKQGWDDLVVLERDLEACEDELFFLMKAITTSQGKHEPNFEANRSNALLKWTISAKDIVWHLIKDSMEPLVELQLRDVEYDRTDMADGSHINVVRVGKIIGLNLLPHATYPDIIAPYVDGERGTFKDVGDREMLRVCWHMLEDIAGIPVMDHFEVNLFPMKIQLEHEVGKQLFEYIFPHVDGAAQDTDNSPLVVHVRTPSENDDDDETSAANSSQALLSIKGESSFNTRPGSLELRLQPTLTSHTKSNGNQAPKKALSVHTGDGHSFRLFRSPGTSRVLHKKASRESLKHGNALRPGIIRAATAASTKDGASYMTGDSKKVSRFVLRNKAPSEEKQEEASDDLTRMIERASNYMSFAYIRMASVELCLSYKGKESRNLEDVHDFVFRMPQIEWRNKTWSNLDLALALKKAVIKALISHTGAIIGNKFSKHKPNTAQQSRLRELASSSVIIGGQQQQLRSAAGSPCGDSVNSDDSSSNYGGVPMDFSRSPPRSLRSMTQESLQGPRSASRSSSVASTQSARTGNSASMGLAVPSFLMMTPPTPDSELAPHAEERPVSRRSLNRFGGSTTSSSTPNLLGGERSRKGYIKGKLNAMLGRENTIRGGRPESRSGELDEGSEVASSRSSVTSGLQD</sequence>
<feature type="compositionally biased region" description="Polar residues" evidence="1">
    <location>
        <begin position="3073"/>
        <end position="3085"/>
    </location>
</feature>
<name>A0AAE8N1A8_9PEZI</name>
<feature type="compositionally biased region" description="Polar residues" evidence="1">
    <location>
        <begin position="1230"/>
        <end position="1247"/>
    </location>
</feature>
<dbReference type="SMART" id="SM01215">
    <property type="entry name" value="Fmp27_SW"/>
    <property type="match status" value="1"/>
</dbReference>
<dbReference type="Pfam" id="PF00856">
    <property type="entry name" value="SET"/>
    <property type="match status" value="1"/>
</dbReference>
<feature type="compositionally biased region" description="Polar residues" evidence="1">
    <location>
        <begin position="3328"/>
        <end position="3337"/>
    </location>
</feature>
<feature type="compositionally biased region" description="Low complexity" evidence="1">
    <location>
        <begin position="2413"/>
        <end position="2428"/>
    </location>
</feature>
<evidence type="ECO:0000313" key="4">
    <source>
        <dbReference type="EMBL" id="SPO02967.1"/>
    </source>
</evidence>
<dbReference type="Gene3D" id="2.170.270.10">
    <property type="entry name" value="SET domain"/>
    <property type="match status" value="1"/>
</dbReference>
<feature type="compositionally biased region" description="Low complexity" evidence="1">
    <location>
        <begin position="3339"/>
        <end position="3354"/>
    </location>
</feature>
<feature type="region of interest" description="Disordered" evidence="1">
    <location>
        <begin position="583"/>
        <end position="641"/>
    </location>
</feature>
<feature type="transmembrane region" description="Helical" evidence="2">
    <location>
        <begin position="493"/>
        <end position="515"/>
    </location>
</feature>
<feature type="compositionally biased region" description="Basic and acidic residues" evidence="1">
    <location>
        <begin position="3380"/>
        <end position="3389"/>
    </location>
</feature>
<evidence type="ECO:0000313" key="5">
    <source>
        <dbReference type="Proteomes" id="UP001187682"/>
    </source>
</evidence>
<dbReference type="SMART" id="SM01214">
    <property type="entry name" value="Fmp27_GFWDK"/>
    <property type="match status" value="1"/>
</dbReference>
<accession>A0AAE8N1A8</accession>
<feature type="region of interest" description="Disordered" evidence="1">
    <location>
        <begin position="1210"/>
        <end position="1252"/>
    </location>
</feature>
<dbReference type="InterPro" id="IPR019441">
    <property type="entry name" value="FMP27/BLTP2/Hobbit_GFWDK_RBG"/>
</dbReference>
<dbReference type="CDD" id="cd20071">
    <property type="entry name" value="SET_SMYD"/>
    <property type="match status" value="1"/>
</dbReference>
<feature type="region of interest" description="Disordered" evidence="1">
    <location>
        <begin position="3032"/>
        <end position="3100"/>
    </location>
</feature>
<dbReference type="InterPro" id="IPR019449">
    <property type="entry name" value="FMP27_WPPW_RBG"/>
</dbReference>
<feature type="compositionally biased region" description="Polar residues" evidence="1">
    <location>
        <begin position="292"/>
        <end position="307"/>
    </location>
</feature>
<feature type="region of interest" description="Disordered" evidence="1">
    <location>
        <begin position="3289"/>
        <end position="3418"/>
    </location>
</feature>
<feature type="compositionally biased region" description="Polar residues" evidence="1">
    <location>
        <begin position="1588"/>
        <end position="1605"/>
    </location>
</feature>
<feature type="domain" description="SET" evidence="3">
    <location>
        <begin position="4"/>
        <end position="150"/>
    </location>
</feature>